<proteinExistence type="predicted"/>
<evidence type="ECO:0000313" key="2">
    <source>
        <dbReference type="Proteomes" id="UP000318288"/>
    </source>
</evidence>
<name>A0A5C6FD54_9BACT</name>
<comment type="caution">
    <text evidence="1">The sequence shown here is derived from an EMBL/GenBank/DDBJ whole genome shotgun (WGS) entry which is preliminary data.</text>
</comment>
<keyword evidence="2" id="KW-1185">Reference proteome</keyword>
<reference evidence="1 2" key="1">
    <citation type="submission" date="2019-02" db="EMBL/GenBank/DDBJ databases">
        <title>Deep-cultivation of Planctomycetes and their phenomic and genomic characterization uncovers novel biology.</title>
        <authorList>
            <person name="Wiegand S."/>
            <person name="Jogler M."/>
            <person name="Boedeker C."/>
            <person name="Pinto D."/>
            <person name="Vollmers J."/>
            <person name="Rivas-Marin E."/>
            <person name="Kohn T."/>
            <person name="Peeters S.H."/>
            <person name="Heuer A."/>
            <person name="Rast P."/>
            <person name="Oberbeckmann S."/>
            <person name="Bunk B."/>
            <person name="Jeske O."/>
            <person name="Meyerdierks A."/>
            <person name="Storesund J.E."/>
            <person name="Kallscheuer N."/>
            <person name="Luecker S."/>
            <person name="Lage O.M."/>
            <person name="Pohl T."/>
            <person name="Merkel B.J."/>
            <person name="Hornburger P."/>
            <person name="Mueller R.-W."/>
            <person name="Bruemmer F."/>
            <person name="Labrenz M."/>
            <person name="Spormann A.M."/>
            <person name="Op Den Camp H."/>
            <person name="Overmann J."/>
            <person name="Amann R."/>
            <person name="Jetten M.S.M."/>
            <person name="Mascher T."/>
            <person name="Medema M.H."/>
            <person name="Devos D.P."/>
            <person name="Kaster A.-K."/>
            <person name="Ovreas L."/>
            <person name="Rohde M."/>
            <person name="Galperin M.Y."/>
            <person name="Jogler C."/>
        </authorList>
    </citation>
    <scope>NUCLEOTIDE SEQUENCE [LARGE SCALE GENOMIC DNA]</scope>
    <source>
        <strain evidence="1 2">Poly51</strain>
    </source>
</reference>
<dbReference type="Proteomes" id="UP000318288">
    <property type="component" value="Unassembled WGS sequence"/>
</dbReference>
<gene>
    <name evidence="1" type="ORF">Poly51_21860</name>
</gene>
<sequence>MPLLAIRPTDHTYASSAYKPDRPFTVSPHLANLPFLPHYHFPAYIVGRWQTA</sequence>
<dbReference type="EMBL" id="SJPW01000002">
    <property type="protein sequence ID" value="TWU59398.1"/>
    <property type="molecule type" value="Genomic_DNA"/>
</dbReference>
<evidence type="ECO:0000313" key="1">
    <source>
        <dbReference type="EMBL" id="TWU59398.1"/>
    </source>
</evidence>
<dbReference type="AlphaFoldDB" id="A0A5C6FD54"/>
<protein>
    <submittedName>
        <fullName evidence="1">Uncharacterized protein</fullName>
    </submittedName>
</protein>
<organism evidence="1 2">
    <name type="scientific">Rubripirellula tenax</name>
    <dbReference type="NCBI Taxonomy" id="2528015"/>
    <lineage>
        <taxon>Bacteria</taxon>
        <taxon>Pseudomonadati</taxon>
        <taxon>Planctomycetota</taxon>
        <taxon>Planctomycetia</taxon>
        <taxon>Pirellulales</taxon>
        <taxon>Pirellulaceae</taxon>
        <taxon>Rubripirellula</taxon>
    </lineage>
</organism>
<accession>A0A5C6FD54</accession>